<accession>A0ABT9PK61</accession>
<dbReference type="InterPro" id="IPR001989">
    <property type="entry name" value="Radical_activat_CS"/>
</dbReference>
<dbReference type="SUPFAM" id="SSF102114">
    <property type="entry name" value="Radical SAM enzymes"/>
    <property type="match status" value="1"/>
</dbReference>
<keyword evidence="4" id="KW-0949">S-adenosyl-L-methionine</keyword>
<proteinExistence type="inferred from homology"/>
<evidence type="ECO:0000259" key="11">
    <source>
        <dbReference type="PROSITE" id="PS51918"/>
    </source>
</evidence>
<dbReference type="PIRSF" id="PIRSF000371">
    <property type="entry name" value="PFL_act_enz"/>
    <property type="match status" value="1"/>
</dbReference>
<gene>
    <name evidence="12" type="ORF">J2S45_001790</name>
</gene>
<evidence type="ECO:0000256" key="3">
    <source>
        <dbReference type="ARBA" id="ARBA00022485"/>
    </source>
</evidence>
<dbReference type="InterPro" id="IPR058240">
    <property type="entry name" value="rSAM_sf"/>
</dbReference>
<evidence type="ECO:0000256" key="1">
    <source>
        <dbReference type="ARBA" id="ARBA00001966"/>
    </source>
</evidence>
<dbReference type="Pfam" id="PF04055">
    <property type="entry name" value="Radical_SAM"/>
    <property type="match status" value="1"/>
</dbReference>
<dbReference type="InterPro" id="IPR017896">
    <property type="entry name" value="4Fe4S_Fe-S-bd"/>
</dbReference>
<dbReference type="PROSITE" id="PS51379">
    <property type="entry name" value="4FE4S_FER_2"/>
    <property type="match status" value="2"/>
</dbReference>
<sequence>MMKLDPENEAIIFDVQGFSVHDGPGSRTLVFFKGCPLQCYWCCNPESLKMHREIMYRRSKCDKCHACIDRKICPYDAISAEGPDSYITIDRSKCLTCEEMPCVTGCYHDALGVAGQVYTLDELVRRIERDARYWGDGGGVTVGGGEIAMQYRFVANFLRRLHEQGIHTAVESSSMGNWAHLKKIYENVDWAFNDLKHMDPDKHKWATGKSNRKILENIAHIAELAALGELRQIIRVPVVVGFNDDPGNIDATVEFVKSIGAKEINILPFHRLGESKYEQLDEVYDARDLCPPTDEHMNDIADHIRAAGLACYVGSQTPF</sequence>
<evidence type="ECO:0000313" key="12">
    <source>
        <dbReference type="EMBL" id="MDP9833111.1"/>
    </source>
</evidence>
<feature type="domain" description="4Fe-4S ferredoxin-type" evidence="10">
    <location>
        <begin position="52"/>
        <end position="83"/>
    </location>
</feature>
<evidence type="ECO:0000256" key="4">
    <source>
        <dbReference type="ARBA" id="ARBA00022691"/>
    </source>
</evidence>
<organism evidence="12 13">
    <name type="scientific">Trueperella abortisuis</name>
    <dbReference type="NCBI Taxonomy" id="445930"/>
    <lineage>
        <taxon>Bacteria</taxon>
        <taxon>Bacillati</taxon>
        <taxon>Actinomycetota</taxon>
        <taxon>Actinomycetes</taxon>
        <taxon>Actinomycetales</taxon>
        <taxon>Actinomycetaceae</taxon>
        <taxon>Trueperella</taxon>
    </lineage>
</organism>
<evidence type="ECO:0000256" key="5">
    <source>
        <dbReference type="ARBA" id="ARBA00022723"/>
    </source>
</evidence>
<evidence type="ECO:0000256" key="6">
    <source>
        <dbReference type="ARBA" id="ARBA00023002"/>
    </source>
</evidence>
<feature type="domain" description="4Fe-4S ferredoxin-type" evidence="10">
    <location>
        <begin position="85"/>
        <end position="116"/>
    </location>
</feature>
<dbReference type="SFLD" id="SFLDS00029">
    <property type="entry name" value="Radical_SAM"/>
    <property type="match status" value="1"/>
</dbReference>
<dbReference type="SFLD" id="SFLDG01118">
    <property type="entry name" value="activating_enzymes__group_2"/>
    <property type="match status" value="1"/>
</dbReference>
<dbReference type="RefSeq" id="WP_270975555.1">
    <property type="nucleotide sequence ID" value="NZ_CP133407.1"/>
</dbReference>
<evidence type="ECO:0000256" key="7">
    <source>
        <dbReference type="ARBA" id="ARBA00023004"/>
    </source>
</evidence>
<comment type="catalytic activity">
    <reaction evidence="9">
        <text>glycyl-[protein] + reduced [flavodoxin] + S-adenosyl-L-methionine = glycin-2-yl radical-[protein] + semiquinone [flavodoxin] + 5'-deoxyadenosine + L-methionine + H(+)</text>
        <dbReference type="Rhea" id="RHEA:61976"/>
        <dbReference type="Rhea" id="RHEA-COMP:10622"/>
        <dbReference type="Rhea" id="RHEA-COMP:14480"/>
        <dbReference type="Rhea" id="RHEA-COMP:15993"/>
        <dbReference type="Rhea" id="RHEA-COMP:15994"/>
        <dbReference type="ChEBI" id="CHEBI:15378"/>
        <dbReference type="ChEBI" id="CHEBI:17319"/>
        <dbReference type="ChEBI" id="CHEBI:29947"/>
        <dbReference type="ChEBI" id="CHEBI:32722"/>
        <dbReference type="ChEBI" id="CHEBI:57618"/>
        <dbReference type="ChEBI" id="CHEBI:57844"/>
        <dbReference type="ChEBI" id="CHEBI:59789"/>
        <dbReference type="ChEBI" id="CHEBI:140311"/>
    </reaction>
</comment>
<evidence type="ECO:0000313" key="13">
    <source>
        <dbReference type="Proteomes" id="UP001230145"/>
    </source>
</evidence>
<protein>
    <submittedName>
        <fullName evidence="12">Glycyl-radical enzyme activating protein</fullName>
    </submittedName>
</protein>
<name>A0ABT9PK61_9ACTO</name>
<evidence type="ECO:0000259" key="10">
    <source>
        <dbReference type="PROSITE" id="PS51379"/>
    </source>
</evidence>
<reference evidence="12 13" key="1">
    <citation type="submission" date="2023-07" db="EMBL/GenBank/DDBJ databases">
        <title>Sequencing the genomes of 1000 actinobacteria strains.</title>
        <authorList>
            <person name="Klenk H.-P."/>
        </authorList>
    </citation>
    <scope>NUCLEOTIDE SEQUENCE [LARGE SCALE GENOMIC DNA]</scope>
    <source>
        <strain evidence="12 13">DSM 19515</strain>
    </source>
</reference>
<dbReference type="PROSITE" id="PS51918">
    <property type="entry name" value="RADICAL_SAM"/>
    <property type="match status" value="1"/>
</dbReference>
<dbReference type="Proteomes" id="UP001230145">
    <property type="component" value="Unassembled WGS sequence"/>
</dbReference>
<dbReference type="Gene3D" id="3.80.30.10">
    <property type="entry name" value="pyruvate-formate lyase- activating enzyme"/>
    <property type="match status" value="1"/>
</dbReference>
<evidence type="ECO:0000256" key="8">
    <source>
        <dbReference type="ARBA" id="ARBA00023014"/>
    </source>
</evidence>
<dbReference type="InterPro" id="IPR007197">
    <property type="entry name" value="rSAM"/>
</dbReference>
<keyword evidence="13" id="KW-1185">Reference proteome</keyword>
<keyword evidence="3" id="KW-0004">4Fe-4S</keyword>
<keyword evidence="6" id="KW-0560">Oxidoreductase</keyword>
<keyword evidence="8" id="KW-0411">Iron-sulfur</keyword>
<dbReference type="InterPro" id="IPR040074">
    <property type="entry name" value="BssD/PflA/YjjW"/>
</dbReference>
<comment type="caution">
    <text evidence="12">The sequence shown here is derived from an EMBL/GenBank/DDBJ whole genome shotgun (WGS) entry which is preliminary data.</text>
</comment>
<evidence type="ECO:0000256" key="9">
    <source>
        <dbReference type="ARBA" id="ARBA00047365"/>
    </source>
</evidence>
<dbReference type="SUPFAM" id="SSF54862">
    <property type="entry name" value="4Fe-4S ferredoxins"/>
    <property type="match status" value="1"/>
</dbReference>
<dbReference type="SFLD" id="SFLDG01066">
    <property type="entry name" value="organic_radical-activating_enz"/>
    <property type="match status" value="1"/>
</dbReference>
<dbReference type="PROSITE" id="PS01087">
    <property type="entry name" value="RADICAL_ACTIVATING"/>
    <property type="match status" value="1"/>
</dbReference>
<comment type="cofactor">
    <cofactor evidence="1">
        <name>[4Fe-4S] cluster</name>
        <dbReference type="ChEBI" id="CHEBI:49883"/>
    </cofactor>
</comment>
<evidence type="ECO:0000256" key="2">
    <source>
        <dbReference type="ARBA" id="ARBA00009777"/>
    </source>
</evidence>
<keyword evidence="7" id="KW-0408">Iron</keyword>
<dbReference type="Gene3D" id="3.30.70.20">
    <property type="match status" value="1"/>
</dbReference>
<dbReference type="PANTHER" id="PTHR30352:SF4">
    <property type="entry name" value="PYRUVATE FORMATE-LYASE 2-ACTIVATING ENZYME"/>
    <property type="match status" value="1"/>
</dbReference>
<dbReference type="InterPro" id="IPR034457">
    <property type="entry name" value="Organic_radical-activating"/>
</dbReference>
<dbReference type="NCBIfam" id="TIGR02494">
    <property type="entry name" value="PFLE_PFLC"/>
    <property type="match status" value="1"/>
</dbReference>
<comment type="similarity">
    <text evidence="2">Belongs to the organic radical-activating enzymes family.</text>
</comment>
<keyword evidence="5" id="KW-0479">Metal-binding</keyword>
<dbReference type="EMBL" id="JAUSQL010000001">
    <property type="protein sequence ID" value="MDP9833111.1"/>
    <property type="molecule type" value="Genomic_DNA"/>
</dbReference>
<dbReference type="PANTHER" id="PTHR30352">
    <property type="entry name" value="PYRUVATE FORMATE-LYASE-ACTIVATING ENZYME"/>
    <property type="match status" value="1"/>
</dbReference>
<dbReference type="InterPro" id="IPR012839">
    <property type="entry name" value="Organic_radical_activase"/>
</dbReference>
<feature type="domain" description="Radical SAM core" evidence="11">
    <location>
        <begin position="21"/>
        <end position="307"/>
    </location>
</feature>